<evidence type="ECO:0000256" key="1">
    <source>
        <dbReference type="SAM" id="MobiDB-lite"/>
    </source>
</evidence>
<evidence type="ECO:0008006" key="4">
    <source>
        <dbReference type="Google" id="ProtNLM"/>
    </source>
</evidence>
<keyword evidence="3" id="KW-1185">Reference proteome</keyword>
<reference evidence="2" key="1">
    <citation type="submission" date="2021-01" db="EMBL/GenBank/DDBJ databases">
        <title>Whole genome shotgun sequence of Planotetraspora silvatica NBRC 100141.</title>
        <authorList>
            <person name="Komaki H."/>
            <person name="Tamura T."/>
        </authorList>
    </citation>
    <scope>NUCLEOTIDE SEQUENCE</scope>
    <source>
        <strain evidence="2">NBRC 100141</strain>
    </source>
</reference>
<gene>
    <name evidence="2" type="ORF">Psi02_15210</name>
</gene>
<dbReference type="InterPro" id="IPR018575">
    <property type="entry name" value="Restrct_endonuc_II_Eco29kI"/>
</dbReference>
<name>A0A8J3XKB6_9ACTN</name>
<protein>
    <recommendedName>
        <fullName evidence="4">Eco29kI family restriction endonuclease</fullName>
    </recommendedName>
</protein>
<evidence type="ECO:0000313" key="3">
    <source>
        <dbReference type="Proteomes" id="UP000644610"/>
    </source>
</evidence>
<dbReference type="Proteomes" id="UP000644610">
    <property type="component" value="Unassembled WGS sequence"/>
</dbReference>
<feature type="region of interest" description="Disordered" evidence="1">
    <location>
        <begin position="284"/>
        <end position="306"/>
    </location>
</feature>
<accession>A0A8J3XKB6</accession>
<dbReference type="Pfam" id="PF09517">
    <property type="entry name" value="RE_Eco29kI"/>
    <property type="match status" value="1"/>
</dbReference>
<dbReference type="AlphaFoldDB" id="A0A8J3XKB6"/>
<proteinExistence type="predicted"/>
<organism evidence="2 3">
    <name type="scientific">Planotetraspora silvatica</name>
    <dbReference type="NCBI Taxonomy" id="234614"/>
    <lineage>
        <taxon>Bacteria</taxon>
        <taxon>Bacillati</taxon>
        <taxon>Actinomycetota</taxon>
        <taxon>Actinomycetes</taxon>
        <taxon>Streptosporangiales</taxon>
        <taxon>Streptosporangiaceae</taxon>
        <taxon>Planotetraspora</taxon>
    </lineage>
</organism>
<dbReference type="EMBL" id="BOOQ01000008">
    <property type="protein sequence ID" value="GII45097.1"/>
    <property type="molecule type" value="Genomic_DNA"/>
</dbReference>
<sequence length="306" mass="34326">MPHPPADLDLFGTAITHISQKFNPLSLDRLSRNLREALDARPRVPLETMREFQGAGLYALYYKGGLPLYTGLKDSDVPVYIGKAEAGNSSYGDPSDETKPKLYQRIVEKHKASIVEASAAERGGNLKVADFEVRYLLLDDVWIVLGERALLRAYAPVLWNTLMPGFGANPAGTARKNARSIWDTIHPGRSRVTGTTCNRRFTRSEMRERIRLGIDISLMEPGRDRDITLNALRARRANMIWSPPAKRSKDQRFRVHRSEAFLEENAAIGRVLRENEWFATDTAADLLPDPEEAAENNVLAADELAE</sequence>
<evidence type="ECO:0000313" key="2">
    <source>
        <dbReference type="EMBL" id="GII45097.1"/>
    </source>
</evidence>
<dbReference type="RefSeq" id="WP_203972735.1">
    <property type="nucleotide sequence ID" value="NZ_BAAAKY010000022.1"/>
</dbReference>
<comment type="caution">
    <text evidence="2">The sequence shown here is derived from an EMBL/GenBank/DDBJ whole genome shotgun (WGS) entry which is preliminary data.</text>
</comment>